<evidence type="ECO:0000256" key="10">
    <source>
        <dbReference type="ARBA" id="ARBA00022741"/>
    </source>
</evidence>
<dbReference type="InterPro" id="IPR036615">
    <property type="entry name" value="Mur_ligase_C_dom_sf"/>
</dbReference>
<name>A0A8C5D806_GOUWI</name>
<evidence type="ECO:0000256" key="12">
    <source>
        <dbReference type="ARBA" id="ARBA00022840"/>
    </source>
</evidence>
<evidence type="ECO:0000313" key="21">
    <source>
        <dbReference type="Proteomes" id="UP000694680"/>
    </source>
</evidence>
<evidence type="ECO:0000313" key="20">
    <source>
        <dbReference type="Ensembl" id="ENSGWIP00000002778.1"/>
    </source>
</evidence>
<evidence type="ECO:0000256" key="16">
    <source>
        <dbReference type="ARBA" id="ARBA00047493"/>
    </source>
</evidence>
<dbReference type="PROSITE" id="PS01012">
    <property type="entry name" value="FOLYLPOLYGLU_SYNT_2"/>
    <property type="match status" value="1"/>
</dbReference>
<evidence type="ECO:0000256" key="1">
    <source>
        <dbReference type="ARBA" id="ARBA00004273"/>
    </source>
</evidence>
<dbReference type="GO" id="GO:0005524">
    <property type="term" value="F:ATP binding"/>
    <property type="evidence" value="ECO:0007669"/>
    <property type="project" value="UniProtKB-KW"/>
</dbReference>
<evidence type="ECO:0000256" key="4">
    <source>
        <dbReference type="ARBA" id="ARBA00005150"/>
    </source>
</evidence>
<dbReference type="Ensembl" id="ENSGWIT00000003003.1">
    <property type="protein sequence ID" value="ENSGWIP00000002778.1"/>
    <property type="gene ID" value="ENSGWIG00000001499.1"/>
</dbReference>
<dbReference type="GO" id="GO:0005743">
    <property type="term" value="C:mitochondrial inner membrane"/>
    <property type="evidence" value="ECO:0007669"/>
    <property type="project" value="UniProtKB-SubCell"/>
</dbReference>
<dbReference type="GO" id="GO:0004326">
    <property type="term" value="F:tetrahydrofolylpolyglutamate synthase activity"/>
    <property type="evidence" value="ECO:0007669"/>
    <property type="project" value="UniProtKB-EC"/>
</dbReference>
<keyword evidence="8 17" id="KW-0436">Ligase</keyword>
<dbReference type="InterPro" id="IPR001645">
    <property type="entry name" value="Folylpolyglutamate_synth"/>
</dbReference>
<evidence type="ECO:0000256" key="17">
    <source>
        <dbReference type="PIRNR" id="PIRNR038895"/>
    </source>
</evidence>
<dbReference type="GO" id="GO:0005829">
    <property type="term" value="C:cytosol"/>
    <property type="evidence" value="ECO:0007669"/>
    <property type="project" value="TreeGrafter"/>
</dbReference>
<feature type="binding site" evidence="19">
    <location>
        <position position="246"/>
    </location>
    <ligand>
        <name>Mg(2+)</name>
        <dbReference type="ChEBI" id="CHEBI:18420"/>
        <label>1</label>
    </ligand>
</feature>
<comment type="catalytic activity">
    <reaction evidence="16 17">
        <text>(6S)-5,6,7,8-tetrahydrofolyl-(gamma-L-Glu)(n) + L-glutamate + ATP = (6S)-5,6,7,8-tetrahydrofolyl-(gamma-L-Glu)(n+1) + ADP + phosphate + H(+)</text>
        <dbReference type="Rhea" id="RHEA:10580"/>
        <dbReference type="Rhea" id="RHEA-COMP:14738"/>
        <dbReference type="Rhea" id="RHEA-COMP:14740"/>
        <dbReference type="ChEBI" id="CHEBI:15378"/>
        <dbReference type="ChEBI" id="CHEBI:29985"/>
        <dbReference type="ChEBI" id="CHEBI:30616"/>
        <dbReference type="ChEBI" id="CHEBI:43474"/>
        <dbReference type="ChEBI" id="CHEBI:141005"/>
        <dbReference type="ChEBI" id="CHEBI:456216"/>
        <dbReference type="EC" id="6.3.2.17"/>
    </reaction>
</comment>
<keyword evidence="6" id="KW-0963">Cytoplasm</keyword>
<dbReference type="PANTHER" id="PTHR11136">
    <property type="entry name" value="FOLYLPOLYGLUTAMATE SYNTHASE-RELATED"/>
    <property type="match status" value="1"/>
</dbReference>
<feature type="binding site" evidence="18">
    <location>
        <position position="373"/>
    </location>
    <ligand>
        <name>ATP</name>
        <dbReference type="ChEBI" id="CHEBI:30616"/>
    </ligand>
</feature>
<dbReference type="AlphaFoldDB" id="A0A8C5D806"/>
<dbReference type="InterPro" id="IPR018109">
    <property type="entry name" value="Folylpolyglutamate_synth_CS"/>
</dbReference>
<keyword evidence="11" id="KW-0999">Mitochondrion inner membrane</keyword>
<evidence type="ECO:0000256" key="6">
    <source>
        <dbReference type="ARBA" id="ARBA00022490"/>
    </source>
</evidence>
<evidence type="ECO:0000256" key="11">
    <source>
        <dbReference type="ARBA" id="ARBA00022792"/>
    </source>
</evidence>
<reference evidence="20" key="2">
    <citation type="submission" date="2025-08" db="UniProtKB">
        <authorList>
            <consortium name="Ensembl"/>
        </authorList>
    </citation>
    <scope>IDENTIFICATION</scope>
</reference>
<evidence type="ECO:0000256" key="14">
    <source>
        <dbReference type="ARBA" id="ARBA00023128"/>
    </source>
</evidence>
<keyword evidence="7 17" id="KW-0554">One-carbon metabolism</keyword>
<keyword evidence="10 18" id="KW-0547">Nucleotide-binding</keyword>
<dbReference type="PROSITE" id="PS01011">
    <property type="entry name" value="FOLYLPOLYGLU_SYNT_1"/>
    <property type="match status" value="1"/>
</dbReference>
<evidence type="ECO:0000256" key="18">
    <source>
        <dbReference type="PIRSR" id="PIRSR038895-1"/>
    </source>
</evidence>
<keyword evidence="12 18" id="KW-0067">ATP-binding</keyword>
<comment type="cofactor">
    <cofactor evidence="17">
        <name>a monovalent cation</name>
        <dbReference type="ChEBI" id="CHEBI:60242"/>
    </cofactor>
    <text evidence="17">A monovalent cation.</text>
</comment>
<keyword evidence="21" id="KW-1185">Reference proteome</keyword>
<feature type="binding site" evidence="19">
    <location>
        <position position="218"/>
    </location>
    <ligand>
        <name>Mg(2+)</name>
        <dbReference type="ChEBI" id="CHEBI:18420"/>
        <label>1</label>
    </ligand>
</feature>
<comment type="function">
    <text evidence="17">Catalyzes conversion of folates to polyglutamate derivatives allowing concentration of folate compounds in the cell and the intracellular retention of these cofactors, which are important substrates for most of the folate-dependent enzymes that are involved in one-carbon transfer reactions involved in purine, pyrimidine and amino acid synthesis.</text>
</comment>
<dbReference type="Gene3D" id="3.40.1190.10">
    <property type="entry name" value="Mur-like, catalytic domain"/>
    <property type="match status" value="1"/>
</dbReference>
<evidence type="ECO:0000256" key="8">
    <source>
        <dbReference type="ARBA" id="ARBA00022598"/>
    </source>
</evidence>
<dbReference type="NCBIfam" id="TIGR01499">
    <property type="entry name" value="folC"/>
    <property type="match status" value="1"/>
</dbReference>
<proteinExistence type="inferred from homology"/>
<evidence type="ECO:0000256" key="13">
    <source>
        <dbReference type="ARBA" id="ARBA00022842"/>
    </source>
</evidence>
<keyword evidence="15" id="KW-0472">Membrane</keyword>
<sequence>MQSFLHRTGIPVRIHGYPSTYSQVSQYTYSRVCQYVLMAIPVHTHRYPSIHTHGYASTYSWLSQYILTGIPVYILTGMPVRTHGYPSTYSQVSQYVPRGILVRTHRYPTELDKMNIIHVTGTKGKGSTCAFTETILRNYGLRTGFYSSPHLVHVRERIRINGQPISTQLFTKYFWQTMERLEDAKELHEDKMPFYFQFLTLMAFHVFLQERVNLAVIEVGIGGLYDCTNVIRKPWVCGITSLGLDHCSLLGNTMEEIAFQKAGILKPGVPAFTVRQKPGPLKVLQRQAEEIGSPLWVCPDLDQYQGVVGPVSLGLAGEHQRLNASLALQLSSNWLICRKPTLNQSTLNCHYFRKYPTWQPSIDRLQETQWLGRNQKLCYGNVTYFLDGAHTTDSMEACVNWFRQHEHAALQILLFNTSGDRDCAALLRLLMPERFDYALFCPNVSETSSAQPSLSVCAQQMLNQNIWDRLKREENKQRPLALESSSLVFPCIHSALQWINRRTHQESISNNVSVLVTGSLYLVGGVLKLLDPAHCS</sequence>
<evidence type="ECO:0000256" key="9">
    <source>
        <dbReference type="ARBA" id="ARBA00022723"/>
    </source>
</evidence>
<accession>A0A8C5D806</accession>
<evidence type="ECO:0000256" key="19">
    <source>
        <dbReference type="PIRSR" id="PIRSR038895-2"/>
    </source>
</evidence>
<dbReference type="Proteomes" id="UP000694680">
    <property type="component" value="Chromosome 9"/>
</dbReference>
<dbReference type="UniPathway" id="UPA00850"/>
<evidence type="ECO:0000256" key="2">
    <source>
        <dbReference type="ARBA" id="ARBA00004305"/>
    </source>
</evidence>
<comment type="similarity">
    <text evidence="5 17">Belongs to the folylpolyglutamate synthase family.</text>
</comment>
<dbReference type="GO" id="GO:0006730">
    <property type="term" value="P:one-carbon metabolic process"/>
    <property type="evidence" value="ECO:0007669"/>
    <property type="project" value="UniProtKB-KW"/>
</dbReference>
<evidence type="ECO:0000256" key="5">
    <source>
        <dbReference type="ARBA" id="ARBA00008276"/>
    </source>
</evidence>
<reference evidence="20" key="3">
    <citation type="submission" date="2025-09" db="UniProtKB">
        <authorList>
            <consortium name="Ensembl"/>
        </authorList>
    </citation>
    <scope>IDENTIFICATION</scope>
</reference>
<organism evidence="20 21">
    <name type="scientific">Gouania willdenowi</name>
    <name type="common">Blunt-snouted clingfish</name>
    <name type="synonym">Lepadogaster willdenowi</name>
    <dbReference type="NCBI Taxonomy" id="441366"/>
    <lineage>
        <taxon>Eukaryota</taxon>
        <taxon>Metazoa</taxon>
        <taxon>Chordata</taxon>
        <taxon>Craniata</taxon>
        <taxon>Vertebrata</taxon>
        <taxon>Euteleostomi</taxon>
        <taxon>Actinopterygii</taxon>
        <taxon>Neopterygii</taxon>
        <taxon>Teleostei</taxon>
        <taxon>Neoteleostei</taxon>
        <taxon>Acanthomorphata</taxon>
        <taxon>Ovalentaria</taxon>
        <taxon>Blenniimorphae</taxon>
        <taxon>Blenniiformes</taxon>
        <taxon>Gobiesocoidei</taxon>
        <taxon>Gobiesocidae</taxon>
        <taxon>Gobiesocinae</taxon>
        <taxon>Gouania</taxon>
    </lineage>
</organism>
<dbReference type="PIRSF" id="PIRSF038895">
    <property type="entry name" value="FPGS"/>
    <property type="match status" value="1"/>
</dbReference>
<reference evidence="20" key="1">
    <citation type="submission" date="2020-06" db="EMBL/GenBank/DDBJ databases">
        <authorList>
            <consortium name="Wellcome Sanger Institute Data Sharing"/>
        </authorList>
    </citation>
    <scope>NUCLEOTIDE SEQUENCE [LARGE SCALE GENOMIC DNA]</scope>
</reference>
<dbReference type="PANTHER" id="PTHR11136:SF5">
    <property type="entry name" value="FOLYLPOLYGLUTAMATE SYNTHASE, MITOCHONDRIAL"/>
    <property type="match status" value="1"/>
</dbReference>
<dbReference type="SUPFAM" id="SSF53244">
    <property type="entry name" value="MurD-like peptide ligases, peptide-binding domain"/>
    <property type="match status" value="1"/>
</dbReference>
<dbReference type="GO" id="GO:0005759">
    <property type="term" value="C:mitochondrial matrix"/>
    <property type="evidence" value="ECO:0007669"/>
    <property type="project" value="UniProtKB-SubCell"/>
</dbReference>
<keyword evidence="13 19" id="KW-0460">Magnesium</keyword>
<dbReference type="EC" id="6.3.2.17" evidence="17"/>
<evidence type="ECO:0000256" key="3">
    <source>
        <dbReference type="ARBA" id="ARBA00004496"/>
    </source>
</evidence>
<keyword evidence="9 19" id="KW-0479">Metal-binding</keyword>
<keyword evidence="14" id="KW-0496">Mitochondrion</keyword>
<comment type="pathway">
    <text evidence="4 17">Cofactor biosynthesis; tetrahydrofolylpolyglutamate biosynthesis.</text>
</comment>
<evidence type="ECO:0000256" key="7">
    <source>
        <dbReference type="ARBA" id="ARBA00022563"/>
    </source>
</evidence>
<dbReference type="Gene3D" id="3.90.190.20">
    <property type="entry name" value="Mur ligase, C-terminal domain"/>
    <property type="match status" value="1"/>
</dbReference>
<dbReference type="InterPro" id="IPR036565">
    <property type="entry name" value="Mur-like_cat_sf"/>
</dbReference>
<feature type="binding site" evidence="19">
    <location>
        <position position="148"/>
    </location>
    <ligand>
        <name>Mg(2+)</name>
        <dbReference type="ChEBI" id="CHEBI:18420"/>
        <label>1</label>
    </ligand>
</feature>
<evidence type="ECO:0000256" key="15">
    <source>
        <dbReference type="ARBA" id="ARBA00023136"/>
    </source>
</evidence>
<protein>
    <recommendedName>
        <fullName evidence="17">Folylpolyglutamate synthase</fullName>
        <ecNumber evidence="17">6.3.2.17</ecNumber>
    </recommendedName>
    <alternativeName>
        <fullName evidence="17">Folylpoly-gamma-glutamate synthetase</fullName>
    </alternativeName>
    <alternativeName>
        <fullName evidence="17">Tetrahydrofolylpolyglutamate synthase</fullName>
    </alternativeName>
</protein>
<feature type="binding site" evidence="18">
    <location>
        <position position="387"/>
    </location>
    <ligand>
        <name>ATP</name>
        <dbReference type="ChEBI" id="CHEBI:30616"/>
    </ligand>
</feature>
<comment type="subcellular location">
    <subcellularLocation>
        <location evidence="3">Cytoplasm</location>
    </subcellularLocation>
    <subcellularLocation>
        <location evidence="1">Mitochondrion inner membrane</location>
    </subcellularLocation>
    <subcellularLocation>
        <location evidence="2">Mitochondrion matrix</location>
    </subcellularLocation>
</comment>
<dbReference type="InterPro" id="IPR023600">
    <property type="entry name" value="Folylpolyglutamate_synth_euk"/>
</dbReference>
<dbReference type="SUPFAM" id="SSF53623">
    <property type="entry name" value="MurD-like peptide ligases, catalytic domain"/>
    <property type="match status" value="1"/>
</dbReference>
<dbReference type="GO" id="GO:0046872">
    <property type="term" value="F:metal ion binding"/>
    <property type="evidence" value="ECO:0007669"/>
    <property type="project" value="UniProtKB-KW"/>
</dbReference>